<evidence type="ECO:0000313" key="1">
    <source>
        <dbReference type="EMBL" id="ARF09104.1"/>
    </source>
</evidence>
<proteinExistence type="predicted"/>
<dbReference type="Gene3D" id="3.40.50.1000">
    <property type="entry name" value="HAD superfamily/HAD-like"/>
    <property type="match status" value="1"/>
</dbReference>
<name>A0A1V0SBQ4_9VIRU</name>
<dbReference type="InterPro" id="IPR036412">
    <property type="entry name" value="HAD-like_sf"/>
</dbReference>
<organism evidence="1">
    <name type="scientific">Catovirus CTV1</name>
    <dbReference type="NCBI Taxonomy" id="1977631"/>
    <lineage>
        <taxon>Viruses</taxon>
        <taxon>Varidnaviria</taxon>
        <taxon>Bamfordvirae</taxon>
        <taxon>Nucleocytoviricota</taxon>
        <taxon>Megaviricetes</taxon>
        <taxon>Imitervirales</taxon>
        <taxon>Mimiviridae</taxon>
        <taxon>Klosneuvirinae</taxon>
        <taxon>Catovirus</taxon>
    </lineage>
</organism>
<dbReference type="InterPro" id="IPR023214">
    <property type="entry name" value="HAD_sf"/>
</dbReference>
<reference evidence="1" key="1">
    <citation type="journal article" date="2017" name="Science">
        <title>Giant viruses with an expanded complement of translation system components.</title>
        <authorList>
            <person name="Schulz F."/>
            <person name="Yutin N."/>
            <person name="Ivanova N.N."/>
            <person name="Ortega D.R."/>
            <person name="Lee T.K."/>
            <person name="Vierheilig J."/>
            <person name="Daims H."/>
            <person name="Horn M."/>
            <person name="Wagner M."/>
            <person name="Jensen G.J."/>
            <person name="Kyrpides N.C."/>
            <person name="Koonin E.V."/>
            <person name="Woyke T."/>
        </authorList>
    </citation>
    <scope>NUCLEOTIDE SEQUENCE</scope>
    <source>
        <strain evidence="1">CTV1</strain>
    </source>
</reference>
<dbReference type="EMBL" id="KY684084">
    <property type="protein sequence ID" value="ARF09104.1"/>
    <property type="molecule type" value="Genomic_DNA"/>
</dbReference>
<protein>
    <submittedName>
        <fullName evidence="1">Uncharacterized protein</fullName>
    </submittedName>
</protein>
<sequence>MIGIDFDNTLVHVNNNNNYDIMPEVQEYLPLLYKKGFRFSIITGRNDCDKQFVRNVATDLENKMNIVFDNIFLTNDFPTKGSIAKSLGCKYLIDDKYSYLSDCKINDVIPIFLNHKNKNIVTKKKNVLYSWKQVYELLTNDKLL</sequence>
<gene>
    <name evidence="1" type="ORF">Catovirus_2_53</name>
</gene>
<dbReference type="SUPFAM" id="SSF56784">
    <property type="entry name" value="HAD-like"/>
    <property type="match status" value="1"/>
</dbReference>
<accession>A0A1V0SBQ4</accession>